<organism evidence="2 3">
    <name type="scientific">Trypanosoma rangeli</name>
    <dbReference type="NCBI Taxonomy" id="5698"/>
    <lineage>
        <taxon>Eukaryota</taxon>
        <taxon>Discoba</taxon>
        <taxon>Euglenozoa</taxon>
        <taxon>Kinetoplastea</taxon>
        <taxon>Metakinetoplastina</taxon>
        <taxon>Trypanosomatida</taxon>
        <taxon>Trypanosomatidae</taxon>
        <taxon>Trypanosoma</taxon>
        <taxon>Herpetosoma</taxon>
    </lineage>
</organism>
<feature type="compositionally biased region" description="Polar residues" evidence="1">
    <location>
        <begin position="116"/>
        <end position="126"/>
    </location>
</feature>
<dbReference type="Proteomes" id="UP000283634">
    <property type="component" value="Unassembled WGS sequence"/>
</dbReference>
<evidence type="ECO:0000313" key="2">
    <source>
        <dbReference type="EMBL" id="RNE95990.1"/>
    </source>
</evidence>
<proteinExistence type="predicted"/>
<protein>
    <submittedName>
        <fullName evidence="2">Uncharacterized protein</fullName>
    </submittedName>
</protein>
<name>A0A3R7N3T9_TRYRA</name>
<comment type="caution">
    <text evidence="2">The sequence shown here is derived from an EMBL/GenBank/DDBJ whole genome shotgun (WGS) entry which is preliminary data.</text>
</comment>
<sequence>MDEGPPAKGSGGTSHTPPLGNRKTQDGGVGQTHSPPYSETPPPPKPTANGRGEREGKDGPSGDADSTGDRSEDGPVELAEPERTKGAEIPPRRGSLPSSPEEEQPPLPSRPEEGRGSSTDVSQGETNAGKEGYLADDNGSATQHSSHVPGKGPHEKQAAEGDPEQRHQGNPLPPEPHTEGTQNKLSDDADLQSGEIAGQPHATSKTHQVEAQQKQLNGLRLQVALALPAARLESPPRRLTKTPKSPTPQGPQPAHKKVLPLAHRQAAKRKKQRGTQRALQRTPRFPTGTGNGAAVQSKLGGRCDSRRWSGGAGAHRSARLLRTTGSEWPEGGANLQARSGGGSVSERAARSPPFSSFFLCALLRGLSPHFTRHTRSALII</sequence>
<accession>A0A3R7N3T9</accession>
<feature type="region of interest" description="Disordered" evidence="1">
    <location>
        <begin position="1"/>
        <end position="214"/>
    </location>
</feature>
<feature type="compositionally biased region" description="Basic residues" evidence="1">
    <location>
        <begin position="265"/>
        <end position="274"/>
    </location>
</feature>
<feature type="non-terminal residue" evidence="2">
    <location>
        <position position="380"/>
    </location>
</feature>
<feature type="compositionally biased region" description="Basic and acidic residues" evidence="1">
    <location>
        <begin position="51"/>
        <end position="60"/>
    </location>
</feature>
<gene>
    <name evidence="2" type="ORF">TraAM80_10028</name>
</gene>
<dbReference type="EMBL" id="MKGL01000762">
    <property type="protein sequence ID" value="RNE95990.1"/>
    <property type="molecule type" value="Genomic_DNA"/>
</dbReference>
<feature type="compositionally biased region" description="Basic and acidic residues" evidence="1">
    <location>
        <begin position="152"/>
        <end position="167"/>
    </location>
</feature>
<reference evidence="2 3" key="1">
    <citation type="journal article" date="2018" name="BMC Genomics">
        <title>Genomic comparison of Trypanosoma conorhini and Trypanosoma rangeli to Trypanosoma cruzi strains of high and low virulence.</title>
        <authorList>
            <person name="Bradwell K.R."/>
            <person name="Koparde V.N."/>
            <person name="Matveyev A.V."/>
            <person name="Serrano M.G."/>
            <person name="Alves J.M."/>
            <person name="Parikh H."/>
            <person name="Huang B."/>
            <person name="Lee V."/>
            <person name="Espinosa-Alvarez O."/>
            <person name="Ortiz P.A."/>
            <person name="Costa-Martins A.G."/>
            <person name="Teixeira M.M."/>
            <person name="Buck G.A."/>
        </authorList>
    </citation>
    <scope>NUCLEOTIDE SEQUENCE [LARGE SCALE GENOMIC DNA]</scope>
    <source>
        <strain evidence="2 3">AM80</strain>
    </source>
</reference>
<evidence type="ECO:0000313" key="3">
    <source>
        <dbReference type="Proteomes" id="UP000283634"/>
    </source>
</evidence>
<dbReference type="GeneID" id="40333961"/>
<feature type="region of interest" description="Disordered" evidence="1">
    <location>
        <begin position="228"/>
        <end position="348"/>
    </location>
</feature>
<keyword evidence="3" id="KW-1185">Reference proteome</keyword>
<evidence type="ECO:0000256" key="1">
    <source>
        <dbReference type="SAM" id="MobiDB-lite"/>
    </source>
</evidence>
<feature type="compositionally biased region" description="Polar residues" evidence="1">
    <location>
        <begin position="201"/>
        <end position="214"/>
    </location>
</feature>
<dbReference type="AlphaFoldDB" id="A0A3R7N3T9"/>
<dbReference type="RefSeq" id="XP_029233483.1">
    <property type="nucleotide sequence ID" value="XM_029386680.1"/>
</dbReference>